<evidence type="ECO:0000313" key="3">
    <source>
        <dbReference type="Proteomes" id="UP000014500"/>
    </source>
</evidence>
<evidence type="ECO:0000259" key="1">
    <source>
        <dbReference type="PROSITE" id="PS50229"/>
    </source>
</evidence>
<dbReference type="PhylomeDB" id="T1ITC2"/>
<dbReference type="STRING" id="126957.T1ITC2"/>
<dbReference type="EnsemblMetazoa" id="SMAR004367-RA">
    <property type="protein sequence ID" value="SMAR004367-PA"/>
    <property type="gene ID" value="SMAR004367"/>
</dbReference>
<dbReference type="OMA" id="HKSENEM"/>
<dbReference type="HOGENOM" id="CLU_1527100_0_0_1"/>
<evidence type="ECO:0000313" key="2">
    <source>
        <dbReference type="EnsemblMetazoa" id="SMAR004367-PA"/>
    </source>
</evidence>
<dbReference type="PROSITE" id="PS50229">
    <property type="entry name" value="WH1"/>
    <property type="match status" value="1"/>
</dbReference>
<dbReference type="AlphaFoldDB" id="T1ITC2"/>
<dbReference type="eggNOG" id="KOG3519">
    <property type="taxonomic scope" value="Eukaryota"/>
</dbReference>
<dbReference type="InterPro" id="IPR000697">
    <property type="entry name" value="WH1/EVH1_dom"/>
</dbReference>
<dbReference type="SMART" id="SM00461">
    <property type="entry name" value="WH1"/>
    <property type="match status" value="1"/>
</dbReference>
<dbReference type="Pfam" id="PF00568">
    <property type="entry name" value="WH1"/>
    <property type="match status" value="1"/>
</dbReference>
<keyword evidence="3" id="KW-1185">Reference proteome</keyword>
<sequence>MGNKLSCSCAPLIRRAYRYEDSPWQSTGRRDGHLLRLWAEVFHVGGQGTVKWQQVSEDLVPVNITCIQDTPECVFHITAYNSQVDKILDVRLVQPGTRIGQASECFVYWKDPATGDTWGLNFTSPIDAKQFRECCLMEFGIGQHKSENEMQGKAKENQGTKKKCFALGFELDRCDL</sequence>
<reference evidence="2" key="2">
    <citation type="submission" date="2015-02" db="UniProtKB">
        <authorList>
            <consortium name="EnsemblMetazoa"/>
        </authorList>
    </citation>
    <scope>IDENTIFICATION</scope>
</reference>
<name>T1ITC2_STRMM</name>
<dbReference type="Gene3D" id="2.30.29.30">
    <property type="entry name" value="Pleckstrin-homology domain (PH domain)/Phosphotyrosine-binding domain (PTB)"/>
    <property type="match status" value="1"/>
</dbReference>
<dbReference type="EMBL" id="JH431477">
    <property type="status" value="NOT_ANNOTATED_CDS"/>
    <property type="molecule type" value="Genomic_DNA"/>
</dbReference>
<protein>
    <recommendedName>
        <fullName evidence="1">WH1 domain-containing protein</fullName>
    </recommendedName>
</protein>
<feature type="domain" description="WH1" evidence="1">
    <location>
        <begin position="26"/>
        <end position="142"/>
    </location>
</feature>
<dbReference type="InterPro" id="IPR011993">
    <property type="entry name" value="PH-like_dom_sf"/>
</dbReference>
<organism evidence="2 3">
    <name type="scientific">Strigamia maritima</name>
    <name type="common">European centipede</name>
    <name type="synonym">Geophilus maritimus</name>
    <dbReference type="NCBI Taxonomy" id="126957"/>
    <lineage>
        <taxon>Eukaryota</taxon>
        <taxon>Metazoa</taxon>
        <taxon>Ecdysozoa</taxon>
        <taxon>Arthropoda</taxon>
        <taxon>Myriapoda</taxon>
        <taxon>Chilopoda</taxon>
        <taxon>Pleurostigmophora</taxon>
        <taxon>Geophilomorpha</taxon>
        <taxon>Linotaeniidae</taxon>
        <taxon>Strigamia</taxon>
    </lineage>
</organism>
<accession>T1ITC2</accession>
<proteinExistence type="predicted"/>
<dbReference type="SUPFAM" id="SSF50729">
    <property type="entry name" value="PH domain-like"/>
    <property type="match status" value="1"/>
</dbReference>
<dbReference type="Proteomes" id="UP000014500">
    <property type="component" value="Unassembled WGS sequence"/>
</dbReference>
<reference evidence="3" key="1">
    <citation type="submission" date="2011-05" db="EMBL/GenBank/DDBJ databases">
        <authorList>
            <person name="Richards S.R."/>
            <person name="Qu J."/>
            <person name="Jiang H."/>
            <person name="Jhangiani S.N."/>
            <person name="Agravi P."/>
            <person name="Goodspeed R."/>
            <person name="Gross S."/>
            <person name="Mandapat C."/>
            <person name="Jackson L."/>
            <person name="Mathew T."/>
            <person name="Pu L."/>
            <person name="Thornton R."/>
            <person name="Saada N."/>
            <person name="Wilczek-Boney K.B."/>
            <person name="Lee S."/>
            <person name="Kovar C."/>
            <person name="Wu Y."/>
            <person name="Scherer S.E."/>
            <person name="Worley K.C."/>
            <person name="Muzny D.M."/>
            <person name="Gibbs R."/>
        </authorList>
    </citation>
    <scope>NUCLEOTIDE SEQUENCE</scope>
    <source>
        <strain evidence="3">Brora</strain>
    </source>
</reference>